<feature type="region of interest" description="Disordered" evidence="2">
    <location>
        <begin position="259"/>
        <end position="302"/>
    </location>
</feature>
<keyword evidence="1" id="KW-0863">Zinc-finger</keyword>
<dbReference type="Gene3D" id="3.30.40.10">
    <property type="entry name" value="Zinc/RING finger domain, C3HC4 (zinc finger)"/>
    <property type="match status" value="1"/>
</dbReference>
<dbReference type="SMART" id="SM00355">
    <property type="entry name" value="ZnF_C2H2"/>
    <property type="match status" value="3"/>
</dbReference>
<accession>I3EFA5</accession>
<reference evidence="4" key="1">
    <citation type="submission" date="2011-01" db="EMBL/GenBank/DDBJ databases">
        <title>The Genome Sequence of Nematocida parisii strain ERTm3.</title>
        <authorList>
            <consortium name="The Broad Institute Genome Sequencing Platform"/>
            <consortium name="The Broad Institute Genome Sequencing Center for Infectious Disease"/>
            <person name="Cuomo C."/>
            <person name="Troemel E."/>
            <person name="Young S.K."/>
            <person name="Zeng Q."/>
            <person name="Gargeya S."/>
            <person name="Fitzgerald M."/>
            <person name="Haas B."/>
            <person name="Abouelleil A."/>
            <person name="Alvarado L."/>
            <person name="Arachchi H.M."/>
            <person name="Berlin A."/>
            <person name="Chapman S.B."/>
            <person name="Gearin G."/>
            <person name="Goldberg J."/>
            <person name="Griggs A."/>
            <person name="Gujja S."/>
            <person name="Hansen M."/>
            <person name="Heiman D."/>
            <person name="Howarth C."/>
            <person name="Larimer J."/>
            <person name="Lui A."/>
            <person name="MacDonald P.J.P."/>
            <person name="McCowen C."/>
            <person name="Montmayeur A."/>
            <person name="Murphy C."/>
            <person name="Neiman D."/>
            <person name="Pearson M."/>
            <person name="Priest M."/>
            <person name="Roberts A."/>
            <person name="Saif S."/>
            <person name="Shea T."/>
            <person name="Sisk P."/>
            <person name="Stolte C."/>
            <person name="Sykes S."/>
            <person name="Wortman J."/>
            <person name="Nusbaum C."/>
            <person name="Birren B."/>
        </authorList>
    </citation>
    <scope>NUCLEOTIDE SEQUENCE</scope>
    <source>
        <strain evidence="4">ERTm3</strain>
    </source>
</reference>
<dbReference type="Pfam" id="PF13920">
    <property type="entry name" value="zf-C3HC4_3"/>
    <property type="match status" value="1"/>
</dbReference>
<feature type="compositionally biased region" description="Basic and acidic residues" evidence="2">
    <location>
        <begin position="292"/>
        <end position="302"/>
    </location>
</feature>
<evidence type="ECO:0000313" key="5">
    <source>
        <dbReference type="Proteomes" id="UP000002872"/>
    </source>
</evidence>
<dbReference type="AlphaFoldDB" id="I3EFA5"/>
<dbReference type="GO" id="GO:0061630">
    <property type="term" value="F:ubiquitin protein ligase activity"/>
    <property type="evidence" value="ECO:0007669"/>
    <property type="project" value="InterPro"/>
</dbReference>
<evidence type="ECO:0000313" key="4">
    <source>
        <dbReference type="EMBL" id="EIJ87902.1"/>
    </source>
</evidence>
<dbReference type="InterPro" id="IPR001841">
    <property type="entry name" value="Znf_RING"/>
</dbReference>
<dbReference type="PROSITE" id="PS50089">
    <property type="entry name" value="ZF_RING_2"/>
    <property type="match status" value="1"/>
</dbReference>
<dbReference type="SUPFAM" id="SSF57850">
    <property type="entry name" value="RING/U-box"/>
    <property type="match status" value="1"/>
</dbReference>
<name>I3EFA5_NEMP3</name>
<organism evidence="4 5">
    <name type="scientific">Nematocida parisii (strain ERTm3)</name>
    <name type="common">Nematode killer fungus</name>
    <dbReference type="NCBI Taxonomy" id="935791"/>
    <lineage>
        <taxon>Eukaryota</taxon>
        <taxon>Fungi</taxon>
        <taxon>Fungi incertae sedis</taxon>
        <taxon>Microsporidia</taxon>
        <taxon>Nematocida</taxon>
    </lineage>
</organism>
<keyword evidence="5" id="KW-1185">Reference proteome</keyword>
<feature type="compositionally biased region" description="Polar residues" evidence="2">
    <location>
        <begin position="277"/>
        <end position="291"/>
    </location>
</feature>
<keyword evidence="1" id="KW-0862">Zinc</keyword>
<dbReference type="InterPro" id="IPR044288">
    <property type="entry name" value="ZNF598/HEL2"/>
</dbReference>
<protein>
    <recommendedName>
        <fullName evidence="3">RING-type domain-containing protein</fullName>
    </recommendedName>
</protein>
<dbReference type="EMBL" id="GL870880">
    <property type="protein sequence ID" value="EIJ87902.1"/>
    <property type="molecule type" value="Genomic_DNA"/>
</dbReference>
<gene>
    <name evidence="4" type="ORF">NEQG_01974</name>
</gene>
<dbReference type="Pfam" id="PF23230">
    <property type="entry name" value="zf-C2H2_13"/>
    <property type="match status" value="1"/>
</dbReference>
<dbReference type="InterPro" id="IPR056437">
    <property type="entry name" value="Znf-C2H2_ZNF598/HEL2"/>
</dbReference>
<evidence type="ECO:0000256" key="2">
    <source>
        <dbReference type="SAM" id="MobiDB-lite"/>
    </source>
</evidence>
<feature type="domain" description="RING-type" evidence="3">
    <location>
        <begin position="5"/>
        <end position="44"/>
    </location>
</feature>
<dbReference type="PROSITE" id="PS00028">
    <property type="entry name" value="ZINC_FINGER_C2H2_1"/>
    <property type="match status" value="2"/>
</dbReference>
<feature type="compositionally biased region" description="Basic and acidic residues" evidence="2">
    <location>
        <begin position="491"/>
        <end position="516"/>
    </location>
</feature>
<dbReference type="GO" id="GO:0072344">
    <property type="term" value="P:rescue of stalled ribosome"/>
    <property type="evidence" value="ECO:0007669"/>
    <property type="project" value="InterPro"/>
</dbReference>
<dbReference type="VEuPathDB" id="MicrosporidiaDB:NEQG_01974"/>
<dbReference type="InterPro" id="IPR013083">
    <property type="entry name" value="Znf_RING/FYVE/PHD"/>
</dbReference>
<proteinExistence type="predicted"/>
<dbReference type="GO" id="GO:0043022">
    <property type="term" value="F:ribosome binding"/>
    <property type="evidence" value="ECO:0007669"/>
    <property type="project" value="TreeGrafter"/>
</dbReference>
<sequence>MKEECIICYDTYTTGVVTECGHRCCLKCGLRYKFISNKSGCPICLREVADEELLFRMVRSPGERFINTEESYIWANSIVCKPEEIEEIEGLLTRSCKLCKTEFYDSETLMAHYTAKHKRYLCELCVQYRCEFPSEYIVYSLAELNTHRTEKTIGNGHPSCGFCRERFYTPEILMKHCRKAHELCYLCERLGKKNEYYKNYKELEGHFKKAHYTCDEKMCLDARCYAFIDEIELAAHKVSTHPVKKERIRIPILSSVHAHKKTAVKEDVHKKGRKQNEPGNESSAESAPQDRNTPEVPKHLNREELLKKRNMKEKYTNMISRSYTSPRDVVLLTEKYDRVEIGLDEFVGQIRAILGDTKTIEFIERVSTYLMPDRTEDIKVNFPKIRRSIEFAPTPQKSPHAKNQPQKSAGSPQEQKKEESPNGHTINPQKNPLECAYTTAHKKDLNPPKQKPALKVSWSSAHTISGWSNKPGAATKPTPISKIEIKLPTAIKKDSSKAPNDKETAPTRRHRVFEIK</sequence>
<dbReference type="OMA" id="EECIICY"/>
<dbReference type="OrthoDB" id="3838338at2759"/>
<dbReference type="HOGENOM" id="CLU_527946_0_0_1"/>
<feature type="compositionally biased region" description="Polar residues" evidence="2">
    <location>
        <begin position="395"/>
        <end position="413"/>
    </location>
</feature>
<feature type="region of interest" description="Disordered" evidence="2">
    <location>
        <begin position="390"/>
        <end position="431"/>
    </location>
</feature>
<dbReference type="PANTHER" id="PTHR22938">
    <property type="entry name" value="ZINC FINGER PROTEIN 598"/>
    <property type="match status" value="1"/>
</dbReference>
<evidence type="ECO:0000259" key="3">
    <source>
        <dbReference type="PROSITE" id="PS50089"/>
    </source>
</evidence>
<dbReference type="STRING" id="935791.I3EFA5"/>
<dbReference type="PANTHER" id="PTHR22938:SF0">
    <property type="entry name" value="E3 UBIQUITIN-PROTEIN LIGASE ZNF598"/>
    <property type="match status" value="1"/>
</dbReference>
<dbReference type="SMART" id="SM00184">
    <property type="entry name" value="RING"/>
    <property type="match status" value="1"/>
</dbReference>
<dbReference type="GO" id="GO:0016567">
    <property type="term" value="P:protein ubiquitination"/>
    <property type="evidence" value="ECO:0007669"/>
    <property type="project" value="TreeGrafter"/>
</dbReference>
<evidence type="ECO:0000256" key="1">
    <source>
        <dbReference type="PROSITE-ProRule" id="PRU00175"/>
    </source>
</evidence>
<dbReference type="Proteomes" id="UP000002872">
    <property type="component" value="Unassembled WGS sequence"/>
</dbReference>
<keyword evidence="1" id="KW-0479">Metal-binding</keyword>
<dbReference type="InParanoid" id="I3EFA5"/>
<feature type="region of interest" description="Disordered" evidence="2">
    <location>
        <begin position="487"/>
        <end position="516"/>
    </location>
</feature>
<dbReference type="GO" id="GO:0008270">
    <property type="term" value="F:zinc ion binding"/>
    <property type="evidence" value="ECO:0007669"/>
    <property type="project" value="UniProtKB-KW"/>
</dbReference>
<dbReference type="InterPro" id="IPR013087">
    <property type="entry name" value="Znf_C2H2_type"/>
</dbReference>